<evidence type="ECO:0008006" key="3">
    <source>
        <dbReference type="Google" id="ProtNLM"/>
    </source>
</evidence>
<dbReference type="GO" id="GO:0003676">
    <property type="term" value="F:nucleic acid binding"/>
    <property type="evidence" value="ECO:0007669"/>
    <property type="project" value="InterPro"/>
</dbReference>
<dbReference type="EMBL" id="CAVLGL010000082">
    <property type="protein sequence ID" value="CAK1588301.1"/>
    <property type="molecule type" value="Genomic_DNA"/>
</dbReference>
<proteinExistence type="predicted"/>
<dbReference type="Gene3D" id="3.30.420.10">
    <property type="entry name" value="Ribonuclease H-like superfamily/Ribonuclease H"/>
    <property type="match status" value="1"/>
</dbReference>
<evidence type="ECO:0000313" key="1">
    <source>
        <dbReference type="EMBL" id="CAK1588301.1"/>
    </source>
</evidence>
<dbReference type="AlphaFoldDB" id="A0AAV1L2Q7"/>
<evidence type="ECO:0000313" key="2">
    <source>
        <dbReference type="Proteomes" id="UP001314205"/>
    </source>
</evidence>
<accession>A0AAV1L2Q7</accession>
<sequence>MTAEKYRNQVLIAIVYPHRLQMGQDLTLMHDNARPHTMTVTSWLQDHGLSVLNPIGFKSGDFAGQSEHAWDMLQRRAFKNVPVNIATEFQLFGILAGPRTISRSKTLIN</sequence>
<comment type="caution">
    <text evidence="1">The sequence shown here is derived from an EMBL/GenBank/DDBJ whole genome shotgun (WGS) entry which is preliminary data.</text>
</comment>
<keyword evidence="2" id="KW-1185">Reference proteome</keyword>
<organism evidence="1 2">
    <name type="scientific">Parnassius mnemosyne</name>
    <name type="common">clouded apollo</name>
    <dbReference type="NCBI Taxonomy" id="213953"/>
    <lineage>
        <taxon>Eukaryota</taxon>
        <taxon>Metazoa</taxon>
        <taxon>Ecdysozoa</taxon>
        <taxon>Arthropoda</taxon>
        <taxon>Hexapoda</taxon>
        <taxon>Insecta</taxon>
        <taxon>Pterygota</taxon>
        <taxon>Neoptera</taxon>
        <taxon>Endopterygota</taxon>
        <taxon>Lepidoptera</taxon>
        <taxon>Glossata</taxon>
        <taxon>Ditrysia</taxon>
        <taxon>Papilionoidea</taxon>
        <taxon>Papilionidae</taxon>
        <taxon>Parnassiinae</taxon>
        <taxon>Parnassini</taxon>
        <taxon>Parnassius</taxon>
        <taxon>Driopa</taxon>
    </lineage>
</organism>
<gene>
    <name evidence="1" type="ORF">PARMNEM_LOCUS8955</name>
</gene>
<protein>
    <recommendedName>
        <fullName evidence="3">Transposase</fullName>
    </recommendedName>
</protein>
<name>A0AAV1L2Q7_9NEOP</name>
<reference evidence="1 2" key="1">
    <citation type="submission" date="2023-11" db="EMBL/GenBank/DDBJ databases">
        <authorList>
            <person name="Hedman E."/>
            <person name="Englund M."/>
            <person name="Stromberg M."/>
            <person name="Nyberg Akerstrom W."/>
            <person name="Nylinder S."/>
            <person name="Jareborg N."/>
            <person name="Kallberg Y."/>
            <person name="Kronander E."/>
        </authorList>
    </citation>
    <scope>NUCLEOTIDE SEQUENCE [LARGE SCALE GENOMIC DNA]</scope>
</reference>
<dbReference type="Proteomes" id="UP001314205">
    <property type="component" value="Unassembled WGS sequence"/>
</dbReference>
<dbReference type="InterPro" id="IPR036397">
    <property type="entry name" value="RNaseH_sf"/>
</dbReference>